<evidence type="ECO:0000256" key="1">
    <source>
        <dbReference type="ARBA" id="ARBA00004141"/>
    </source>
</evidence>
<feature type="transmembrane region" description="Helical" evidence="6">
    <location>
        <begin position="238"/>
        <end position="259"/>
    </location>
</feature>
<evidence type="ECO:0000313" key="7">
    <source>
        <dbReference type="EMBL" id="GGF99691.1"/>
    </source>
</evidence>
<name>A0A8J2Z4Y7_9GAMM</name>
<gene>
    <name evidence="7" type="ORF">GCM10010995_16250</name>
</gene>
<proteinExistence type="predicted"/>
<reference evidence="7" key="2">
    <citation type="submission" date="2020-09" db="EMBL/GenBank/DDBJ databases">
        <authorList>
            <person name="Sun Q."/>
            <person name="Zhou Y."/>
        </authorList>
    </citation>
    <scope>NUCLEOTIDE SEQUENCE</scope>
    <source>
        <strain evidence="7">CGMCC 1.15758</strain>
    </source>
</reference>
<keyword evidence="8" id="KW-1185">Reference proteome</keyword>
<feature type="transmembrane region" description="Helical" evidence="6">
    <location>
        <begin position="35"/>
        <end position="56"/>
    </location>
</feature>
<dbReference type="OrthoDB" id="5622120at2"/>
<dbReference type="Pfam" id="PF04610">
    <property type="entry name" value="TrbL"/>
    <property type="match status" value="1"/>
</dbReference>
<evidence type="ECO:0008006" key="9">
    <source>
        <dbReference type="Google" id="ProtNLM"/>
    </source>
</evidence>
<keyword evidence="2 6" id="KW-0812">Transmembrane</keyword>
<keyword evidence="3 6" id="KW-1133">Transmembrane helix</keyword>
<dbReference type="RefSeq" id="WP_117002867.1">
    <property type="nucleotide sequence ID" value="NZ_BMJS01000017.1"/>
</dbReference>
<sequence>MADVTSVLGTQLLDKIQFGFIEQINAKFSALQGSALALLAIVASLELVIFGLVWIIKQDEGVGNLIVKIIKIGLFFTIVKYFPELLQMILATFIKVGYIVAPEKSQALLYSPGKLWGIGFKAGVSMLKISVQYGTFNMGLSMLYLVLGMGLLLIFAAIGAQIIISVVLFYFVAVLSLIVVPLGVFKPIQDLFYKSIQHLLRAGVRLLAVIFILGVAFTLFQSLKITAISDSTSLEKPLALFFTSFILLILIYTLPNYLAKAVGKPGGNIFQNMSSPAAAHVVVNQPAQSTSVSVSSVGAASSMHGVAGSSTAMGGSVQSGATVVTGGGSVGGGSTNVNVSTTVQGGAMAGKKQDKVSDASNVNKSISDSTIRKIKED</sequence>
<reference evidence="7" key="1">
    <citation type="journal article" date="2014" name="Int. J. Syst. Evol. Microbiol.">
        <title>Complete genome sequence of Corynebacterium casei LMG S-19264T (=DSM 44701T), isolated from a smear-ripened cheese.</title>
        <authorList>
            <consortium name="US DOE Joint Genome Institute (JGI-PGF)"/>
            <person name="Walter F."/>
            <person name="Albersmeier A."/>
            <person name="Kalinowski J."/>
            <person name="Ruckert C."/>
        </authorList>
    </citation>
    <scope>NUCLEOTIDE SEQUENCE</scope>
    <source>
        <strain evidence="7">CGMCC 1.15758</strain>
    </source>
</reference>
<feature type="compositionally biased region" description="Polar residues" evidence="5">
    <location>
        <begin position="358"/>
        <end position="369"/>
    </location>
</feature>
<comment type="subcellular location">
    <subcellularLocation>
        <location evidence="1">Membrane</location>
        <topology evidence="1">Multi-pass membrane protein</topology>
    </subcellularLocation>
</comment>
<dbReference type="GO" id="GO:0016020">
    <property type="term" value="C:membrane"/>
    <property type="evidence" value="ECO:0007669"/>
    <property type="project" value="UniProtKB-SubCell"/>
</dbReference>
<evidence type="ECO:0000256" key="2">
    <source>
        <dbReference type="ARBA" id="ARBA00022692"/>
    </source>
</evidence>
<evidence type="ECO:0000313" key="8">
    <source>
        <dbReference type="Proteomes" id="UP000636949"/>
    </source>
</evidence>
<dbReference type="AlphaFoldDB" id="A0A8J2Z4Y7"/>
<organism evidence="7 8">
    <name type="scientific">Cysteiniphilum litorale</name>
    <dbReference type="NCBI Taxonomy" id="2056700"/>
    <lineage>
        <taxon>Bacteria</taxon>
        <taxon>Pseudomonadati</taxon>
        <taxon>Pseudomonadota</taxon>
        <taxon>Gammaproteobacteria</taxon>
        <taxon>Thiotrichales</taxon>
        <taxon>Fastidiosibacteraceae</taxon>
        <taxon>Cysteiniphilum</taxon>
    </lineage>
</organism>
<dbReference type="Proteomes" id="UP000636949">
    <property type="component" value="Unassembled WGS sequence"/>
</dbReference>
<feature type="region of interest" description="Disordered" evidence="5">
    <location>
        <begin position="345"/>
        <end position="377"/>
    </location>
</feature>
<feature type="transmembrane region" description="Helical" evidence="6">
    <location>
        <begin position="162"/>
        <end position="185"/>
    </location>
</feature>
<dbReference type="EMBL" id="BMJS01000017">
    <property type="protein sequence ID" value="GGF99691.1"/>
    <property type="molecule type" value="Genomic_DNA"/>
</dbReference>
<feature type="transmembrane region" description="Helical" evidence="6">
    <location>
        <begin position="136"/>
        <end position="156"/>
    </location>
</feature>
<feature type="transmembrane region" description="Helical" evidence="6">
    <location>
        <begin position="206"/>
        <end position="226"/>
    </location>
</feature>
<evidence type="ECO:0000256" key="6">
    <source>
        <dbReference type="SAM" id="Phobius"/>
    </source>
</evidence>
<dbReference type="InterPro" id="IPR007688">
    <property type="entry name" value="Conjugal_tfr_TrbL/VirB6"/>
</dbReference>
<accession>A0A8J2Z4Y7</accession>
<feature type="transmembrane region" description="Helical" evidence="6">
    <location>
        <begin position="62"/>
        <end position="82"/>
    </location>
</feature>
<evidence type="ECO:0000256" key="3">
    <source>
        <dbReference type="ARBA" id="ARBA00022989"/>
    </source>
</evidence>
<evidence type="ECO:0000256" key="4">
    <source>
        <dbReference type="ARBA" id="ARBA00023136"/>
    </source>
</evidence>
<comment type="caution">
    <text evidence="7">The sequence shown here is derived from an EMBL/GenBank/DDBJ whole genome shotgun (WGS) entry which is preliminary data.</text>
</comment>
<dbReference type="GO" id="GO:0030255">
    <property type="term" value="P:protein secretion by the type IV secretion system"/>
    <property type="evidence" value="ECO:0007669"/>
    <property type="project" value="InterPro"/>
</dbReference>
<evidence type="ECO:0000256" key="5">
    <source>
        <dbReference type="SAM" id="MobiDB-lite"/>
    </source>
</evidence>
<keyword evidence="4 6" id="KW-0472">Membrane</keyword>
<protein>
    <recommendedName>
        <fullName evidence="9">Conjugal transfer protein TrbL</fullName>
    </recommendedName>
</protein>